<name>A0ABR1EPY0_NECAM</name>
<proteinExistence type="predicted"/>
<dbReference type="Proteomes" id="UP001303046">
    <property type="component" value="Unassembled WGS sequence"/>
</dbReference>
<reference evidence="2 3" key="1">
    <citation type="submission" date="2023-08" db="EMBL/GenBank/DDBJ databases">
        <title>A Necator americanus chromosomal reference genome.</title>
        <authorList>
            <person name="Ilik V."/>
            <person name="Petrzelkova K.J."/>
            <person name="Pardy F."/>
            <person name="Fuh T."/>
            <person name="Niatou-Singa F.S."/>
            <person name="Gouil Q."/>
            <person name="Baker L."/>
            <person name="Ritchie M.E."/>
            <person name="Jex A.R."/>
            <person name="Gazzola D."/>
            <person name="Li H."/>
            <person name="Toshio Fujiwara R."/>
            <person name="Zhan B."/>
            <person name="Aroian R.V."/>
            <person name="Pafco B."/>
            <person name="Schwarz E.M."/>
        </authorList>
    </citation>
    <scope>NUCLEOTIDE SEQUENCE [LARGE SCALE GENOMIC DNA]</scope>
    <source>
        <strain evidence="2 3">Aroian</strain>
        <tissue evidence="2">Whole animal</tissue>
    </source>
</reference>
<gene>
    <name evidence="2" type="primary">Necator_chrX.g25026</name>
    <name evidence="2" type="ORF">RB195_024861</name>
</gene>
<evidence type="ECO:0000313" key="3">
    <source>
        <dbReference type="Proteomes" id="UP001303046"/>
    </source>
</evidence>
<feature type="region of interest" description="Disordered" evidence="1">
    <location>
        <begin position="1"/>
        <end position="60"/>
    </location>
</feature>
<comment type="caution">
    <text evidence="2">The sequence shown here is derived from an EMBL/GenBank/DDBJ whole genome shotgun (WGS) entry which is preliminary data.</text>
</comment>
<feature type="compositionally biased region" description="Low complexity" evidence="1">
    <location>
        <begin position="11"/>
        <end position="25"/>
    </location>
</feature>
<keyword evidence="3" id="KW-1185">Reference proteome</keyword>
<dbReference type="EMBL" id="JAVFWL010000006">
    <property type="protein sequence ID" value="KAK6764693.1"/>
    <property type="molecule type" value="Genomic_DNA"/>
</dbReference>
<sequence length="95" mass="10029">MNGVAALEQRAPLPSGLSSTGSLASQAEARTLETTPGRDAPTLSKTPPFSKPSKRFRRSTSAVLRRDLGVAIQQLSVASKPSTTEKCWLDGPLPP</sequence>
<evidence type="ECO:0000256" key="1">
    <source>
        <dbReference type="SAM" id="MobiDB-lite"/>
    </source>
</evidence>
<evidence type="ECO:0000313" key="2">
    <source>
        <dbReference type="EMBL" id="KAK6764693.1"/>
    </source>
</evidence>
<organism evidence="2 3">
    <name type="scientific">Necator americanus</name>
    <name type="common">Human hookworm</name>
    <dbReference type="NCBI Taxonomy" id="51031"/>
    <lineage>
        <taxon>Eukaryota</taxon>
        <taxon>Metazoa</taxon>
        <taxon>Ecdysozoa</taxon>
        <taxon>Nematoda</taxon>
        <taxon>Chromadorea</taxon>
        <taxon>Rhabditida</taxon>
        <taxon>Rhabditina</taxon>
        <taxon>Rhabditomorpha</taxon>
        <taxon>Strongyloidea</taxon>
        <taxon>Ancylostomatidae</taxon>
        <taxon>Bunostominae</taxon>
        <taxon>Necator</taxon>
    </lineage>
</organism>
<protein>
    <submittedName>
        <fullName evidence="2">Uncharacterized protein</fullName>
    </submittedName>
</protein>
<accession>A0ABR1EPY0</accession>